<feature type="non-terminal residue" evidence="1">
    <location>
        <position position="1"/>
    </location>
</feature>
<dbReference type="AlphaFoldDB" id="A0A0K2VAU4"/>
<evidence type="ECO:0000313" key="1">
    <source>
        <dbReference type="EMBL" id="CDW47400.1"/>
    </source>
</evidence>
<proteinExistence type="predicted"/>
<sequence>KEWSENNPGKGQRTFGFPLELKINNIQTYPGYKAKNTQKWWLENLGNFHCNSLDYGIWDVNENPYATSHVDALEGS</sequence>
<accession>A0A0K2VAU4</accession>
<name>A0A0K2VAU4_LEPSM</name>
<dbReference type="EMBL" id="HACA01030039">
    <property type="protein sequence ID" value="CDW47400.1"/>
    <property type="molecule type" value="Transcribed_RNA"/>
</dbReference>
<organism evidence="1">
    <name type="scientific">Lepeophtheirus salmonis</name>
    <name type="common">Salmon louse</name>
    <name type="synonym">Caligus salmonis</name>
    <dbReference type="NCBI Taxonomy" id="72036"/>
    <lineage>
        <taxon>Eukaryota</taxon>
        <taxon>Metazoa</taxon>
        <taxon>Ecdysozoa</taxon>
        <taxon>Arthropoda</taxon>
        <taxon>Crustacea</taxon>
        <taxon>Multicrustacea</taxon>
        <taxon>Hexanauplia</taxon>
        <taxon>Copepoda</taxon>
        <taxon>Siphonostomatoida</taxon>
        <taxon>Caligidae</taxon>
        <taxon>Lepeophtheirus</taxon>
    </lineage>
</organism>
<protein>
    <submittedName>
        <fullName evidence="1">Uncharacterized protein</fullName>
    </submittedName>
</protein>
<reference evidence="1" key="1">
    <citation type="submission" date="2014-05" db="EMBL/GenBank/DDBJ databases">
        <authorList>
            <person name="Chronopoulou M."/>
        </authorList>
    </citation>
    <scope>NUCLEOTIDE SEQUENCE</scope>
    <source>
        <tissue evidence="1">Whole organism</tissue>
    </source>
</reference>